<reference evidence="2 3" key="1">
    <citation type="submission" date="2019-07" db="EMBL/GenBank/DDBJ databases">
        <title>Genomic Encyclopedia of Archaeal and Bacterial Type Strains, Phase II (KMG-II): from individual species to whole genera.</title>
        <authorList>
            <person name="Goeker M."/>
        </authorList>
    </citation>
    <scope>NUCLEOTIDE SEQUENCE [LARGE SCALE GENOMIC DNA]</scope>
    <source>
        <strain evidence="2 3">ATCC BAA-1854</strain>
    </source>
</reference>
<dbReference type="Pfam" id="PF12741">
    <property type="entry name" value="SusD-like"/>
    <property type="match status" value="1"/>
</dbReference>
<evidence type="ECO:0000313" key="2">
    <source>
        <dbReference type="EMBL" id="TWI98653.1"/>
    </source>
</evidence>
<dbReference type="InterPro" id="IPR024302">
    <property type="entry name" value="SusD-like"/>
</dbReference>
<organism evidence="2 3">
    <name type="scientific">Mucilaginibacter frigoritolerans</name>
    <dbReference type="NCBI Taxonomy" id="652788"/>
    <lineage>
        <taxon>Bacteria</taxon>
        <taxon>Pseudomonadati</taxon>
        <taxon>Bacteroidota</taxon>
        <taxon>Sphingobacteriia</taxon>
        <taxon>Sphingobacteriales</taxon>
        <taxon>Sphingobacteriaceae</taxon>
        <taxon>Mucilaginibacter</taxon>
    </lineage>
</organism>
<evidence type="ECO:0000313" key="3">
    <source>
        <dbReference type="Proteomes" id="UP000317010"/>
    </source>
</evidence>
<accession>A0A562TYW1</accession>
<gene>
    <name evidence="2" type="ORF">JN11_02841</name>
</gene>
<name>A0A562TYW1_9SPHI</name>
<dbReference type="RefSeq" id="WP_144913493.1">
    <property type="nucleotide sequence ID" value="NZ_VLLI01000008.1"/>
</dbReference>
<evidence type="ECO:0000256" key="1">
    <source>
        <dbReference type="SAM" id="Phobius"/>
    </source>
</evidence>
<keyword evidence="2" id="KW-0449">Lipoprotein</keyword>
<dbReference type="SUPFAM" id="SSF48452">
    <property type="entry name" value="TPR-like"/>
    <property type="match status" value="1"/>
</dbReference>
<dbReference type="Proteomes" id="UP000317010">
    <property type="component" value="Unassembled WGS sequence"/>
</dbReference>
<keyword evidence="1" id="KW-0472">Membrane</keyword>
<dbReference type="Gene3D" id="1.25.40.390">
    <property type="match status" value="1"/>
</dbReference>
<feature type="transmembrane region" description="Helical" evidence="1">
    <location>
        <begin position="12"/>
        <end position="29"/>
    </location>
</feature>
<keyword evidence="1" id="KW-0812">Transmembrane</keyword>
<dbReference type="InterPro" id="IPR011990">
    <property type="entry name" value="TPR-like_helical_dom_sf"/>
</dbReference>
<keyword evidence="1" id="KW-1133">Transmembrane helix</keyword>
<keyword evidence="3" id="KW-1185">Reference proteome</keyword>
<dbReference type="OrthoDB" id="9766256at2"/>
<protein>
    <submittedName>
        <fullName evidence="2">SusD/RagB-like outer membrane lipoprotein</fullName>
    </submittedName>
</protein>
<proteinExistence type="predicted"/>
<dbReference type="AlphaFoldDB" id="A0A562TYW1"/>
<sequence length="546" mass="59446">MKTRYQLTKYSGINYCIAILGALVLLGLTNCTKNFDKYNTDPSGIANKNLQIPTLFIPLEQEILYSADDGYQTAQNLNADIYAGYATPTQTFGTTLNNMNYVFVDNWNSEAFNSIYTNLIGPIKNKLAATGVKTSLPDFWAIALIVEVEAIDRVTDKFGPVPYSKVGTSLISIPYDSQQSIYTQMFAQLDTATSTLQSYIAAHPGATPFANSDVVYGGDYTKWLKFANSLRLRLAMHIVKVDPATAQTQGEKALSAAGGLLSDPTDLAAIAVAGQNDYWQITASYTDNSVNATITSYMNGYNDPRLPVYFLPVNTDPTQPGPLPAQYAGQYIGIRLGGIVPAKPFYSGFSVYNYNTTFTVTTKETVMTAAEVWFLKAEAALRGWNGAGNAQTDYETGIQNSMTQYGVGSAASAYIADGTSKPADYVDPLNADNNIAASSAITIKWDPTAANETNLERIITQKWLAMFPEGQEAWTEFRRTGYPKVFPVVINNSGGTIDTKIQVRRISYPLSEYSSNGVAAKAGVNLLGGPDNGGTRLWWDVNKPNF</sequence>
<comment type="caution">
    <text evidence="2">The sequence shown here is derived from an EMBL/GenBank/DDBJ whole genome shotgun (WGS) entry which is preliminary data.</text>
</comment>
<dbReference type="EMBL" id="VLLI01000008">
    <property type="protein sequence ID" value="TWI98653.1"/>
    <property type="molecule type" value="Genomic_DNA"/>
</dbReference>